<reference evidence="2" key="1">
    <citation type="submission" date="2023-12" db="EMBL/GenBank/DDBJ databases">
        <title>Genome assembly of Anisodus tanguticus.</title>
        <authorList>
            <person name="Wang Y.-J."/>
        </authorList>
    </citation>
    <scope>NUCLEOTIDE SEQUENCE</scope>
    <source>
        <strain evidence="2">KB-2021</strain>
        <tissue evidence="2">Leaf</tissue>
    </source>
</reference>
<evidence type="ECO:0000313" key="2">
    <source>
        <dbReference type="EMBL" id="KAK4339220.1"/>
    </source>
</evidence>
<dbReference type="InterPro" id="IPR036465">
    <property type="entry name" value="vWFA_dom_sf"/>
</dbReference>
<dbReference type="EMBL" id="JAVYJV010000023">
    <property type="protein sequence ID" value="KAK4339220.1"/>
    <property type="molecule type" value="Genomic_DNA"/>
</dbReference>
<dbReference type="PANTHER" id="PTHR31373">
    <property type="entry name" value="OS06G0652100 PROTEIN"/>
    <property type="match status" value="1"/>
</dbReference>
<protein>
    <recommendedName>
        <fullName evidence="1">DUF7788 domain-containing protein</fullName>
    </recommendedName>
</protein>
<dbReference type="Proteomes" id="UP001291623">
    <property type="component" value="Unassembled WGS sequence"/>
</dbReference>
<dbReference type="PANTHER" id="PTHR31373:SF17">
    <property type="entry name" value="OS06G0652100 PROTEIN"/>
    <property type="match status" value="1"/>
</dbReference>
<dbReference type="InterPro" id="IPR056690">
    <property type="entry name" value="DUF7788"/>
</dbReference>
<dbReference type="Pfam" id="PF25043">
    <property type="entry name" value="DUF7788"/>
    <property type="match status" value="1"/>
</dbReference>
<dbReference type="Gene3D" id="3.40.50.410">
    <property type="entry name" value="von Willebrand factor, type A domain"/>
    <property type="match status" value="1"/>
</dbReference>
<gene>
    <name evidence="2" type="ORF">RND71_040682</name>
</gene>
<evidence type="ECO:0000313" key="3">
    <source>
        <dbReference type="Proteomes" id="UP001291623"/>
    </source>
</evidence>
<feature type="domain" description="DUF7788" evidence="1">
    <location>
        <begin position="1"/>
        <end position="172"/>
    </location>
</feature>
<organism evidence="2 3">
    <name type="scientific">Anisodus tanguticus</name>
    <dbReference type="NCBI Taxonomy" id="243964"/>
    <lineage>
        <taxon>Eukaryota</taxon>
        <taxon>Viridiplantae</taxon>
        <taxon>Streptophyta</taxon>
        <taxon>Embryophyta</taxon>
        <taxon>Tracheophyta</taxon>
        <taxon>Spermatophyta</taxon>
        <taxon>Magnoliopsida</taxon>
        <taxon>eudicotyledons</taxon>
        <taxon>Gunneridae</taxon>
        <taxon>Pentapetalae</taxon>
        <taxon>asterids</taxon>
        <taxon>lamiids</taxon>
        <taxon>Solanales</taxon>
        <taxon>Solanaceae</taxon>
        <taxon>Solanoideae</taxon>
        <taxon>Hyoscyameae</taxon>
        <taxon>Anisodus</taxon>
    </lineage>
</organism>
<proteinExistence type="predicted"/>
<name>A0AAE1UVY4_9SOLA</name>
<dbReference type="AlphaFoldDB" id="A0AAE1UVY4"/>
<evidence type="ECO:0000259" key="1">
    <source>
        <dbReference type="Pfam" id="PF25043"/>
    </source>
</evidence>
<sequence>MEVSVALGVLVSELSVEPWKGKMITFSENPKLQIVEGEDLRSKVKFVRDMEWGMNTGFQKVFDLILKVAVNGNFKEDEMIKKVFVFSDMEFDQASANPWKTDYQTIVRKFEKKGYRNCVPEIVFWNLRDSRATPVAANQKGVALVSGFSKNLLTLFLKEGDFNPEDIMEAAISGEEYQKLVHRCFVKFGNDKASYTNSWPHLVAIIGTRDYGRAVHSALSRPILINVIRLGNNRLISLVDASCKPTKTPNKALFDKANVPTTSDKINPFELADLTKSTGRAGCEGVISEEKESLRDRFYSTI</sequence>
<keyword evidence="3" id="KW-1185">Reference proteome</keyword>
<accession>A0AAE1UVY4</accession>
<dbReference type="InterPro" id="IPR011205">
    <property type="entry name" value="UCP015417_vWA"/>
</dbReference>
<comment type="caution">
    <text evidence="2">The sequence shown here is derived from an EMBL/GenBank/DDBJ whole genome shotgun (WGS) entry which is preliminary data.</text>
</comment>